<dbReference type="Gene3D" id="6.20.130.10">
    <property type="match status" value="1"/>
</dbReference>
<keyword evidence="3" id="KW-1185">Reference proteome</keyword>
<reference evidence="2 3" key="1">
    <citation type="submission" date="2024-01" db="EMBL/GenBank/DDBJ databases">
        <title>A draft genome for the cacao thread blight pathogen Marasmiellus scandens.</title>
        <authorList>
            <person name="Baruah I.K."/>
            <person name="Leung J."/>
            <person name="Bukari Y."/>
            <person name="Amoako-Attah I."/>
            <person name="Meinhardt L.W."/>
            <person name="Bailey B.A."/>
            <person name="Cohen S.P."/>
        </authorList>
    </citation>
    <scope>NUCLEOTIDE SEQUENCE [LARGE SCALE GENOMIC DNA]</scope>
    <source>
        <strain evidence="2 3">GH-19</strain>
    </source>
</reference>
<feature type="region of interest" description="Disordered" evidence="1">
    <location>
        <begin position="143"/>
        <end position="167"/>
    </location>
</feature>
<dbReference type="EMBL" id="JBANRG010000023">
    <property type="protein sequence ID" value="KAK7455266.1"/>
    <property type="molecule type" value="Genomic_DNA"/>
</dbReference>
<sequence>MNSAAGFWHRCASTSRPLCSLHTSLSNQTRSVSNSPYGRTHVWKRRAPVLPNPVVPKFPQRVIRADGSSFTHWTTSPRSIIRLTRDTTNNPAWNTYMWADDQAVEDEANTTGRVGRFNRRFEGIGGHGEEQMDWAESVREAGGGQFEGELVDPSAYMQKTKKTKGKK</sequence>
<dbReference type="PANTHER" id="PTHR28174:SF1">
    <property type="entry name" value="LARGE RIBOSOMAL SUBUNIT PROTEIN BL31M"/>
    <property type="match status" value="1"/>
</dbReference>
<accession>A0ABR1JFM1</accession>
<gene>
    <name evidence="2" type="ORF">VKT23_011138</name>
</gene>
<dbReference type="InterPro" id="IPR034600">
    <property type="entry name" value="Ribosomal_bL31m"/>
</dbReference>
<evidence type="ECO:0000313" key="3">
    <source>
        <dbReference type="Proteomes" id="UP001498398"/>
    </source>
</evidence>
<evidence type="ECO:0000313" key="2">
    <source>
        <dbReference type="EMBL" id="KAK7455266.1"/>
    </source>
</evidence>
<evidence type="ECO:0000256" key="1">
    <source>
        <dbReference type="SAM" id="MobiDB-lite"/>
    </source>
</evidence>
<name>A0ABR1JFM1_9AGAR</name>
<organism evidence="2 3">
    <name type="scientific">Marasmiellus scandens</name>
    <dbReference type="NCBI Taxonomy" id="2682957"/>
    <lineage>
        <taxon>Eukaryota</taxon>
        <taxon>Fungi</taxon>
        <taxon>Dikarya</taxon>
        <taxon>Basidiomycota</taxon>
        <taxon>Agaricomycotina</taxon>
        <taxon>Agaricomycetes</taxon>
        <taxon>Agaricomycetidae</taxon>
        <taxon>Agaricales</taxon>
        <taxon>Marasmiineae</taxon>
        <taxon>Omphalotaceae</taxon>
        <taxon>Marasmiellus</taxon>
    </lineage>
</organism>
<proteinExistence type="predicted"/>
<dbReference type="Proteomes" id="UP001498398">
    <property type="component" value="Unassembled WGS sequence"/>
</dbReference>
<dbReference type="PANTHER" id="PTHR28174">
    <property type="entry name" value="54S RIBOSOMAL PROTEIN L36, MITOCHONDRIAL"/>
    <property type="match status" value="1"/>
</dbReference>
<protein>
    <submittedName>
        <fullName evidence="2">Uncharacterized protein</fullName>
    </submittedName>
</protein>
<comment type="caution">
    <text evidence="2">The sequence shown here is derived from an EMBL/GenBank/DDBJ whole genome shotgun (WGS) entry which is preliminary data.</text>
</comment>